<accession>A0ABQ6MNT1</accession>
<keyword evidence="2" id="KW-1185">Reference proteome</keyword>
<protein>
    <submittedName>
        <fullName evidence="1">Uncharacterized protein</fullName>
    </submittedName>
</protein>
<organism evidence="1 2">
    <name type="scientific">Tetraparma gracilis</name>
    <dbReference type="NCBI Taxonomy" id="2962635"/>
    <lineage>
        <taxon>Eukaryota</taxon>
        <taxon>Sar</taxon>
        <taxon>Stramenopiles</taxon>
        <taxon>Ochrophyta</taxon>
        <taxon>Bolidophyceae</taxon>
        <taxon>Parmales</taxon>
        <taxon>Triparmaceae</taxon>
        <taxon>Tetraparma</taxon>
    </lineage>
</organism>
<evidence type="ECO:0000313" key="1">
    <source>
        <dbReference type="EMBL" id="GMI29821.1"/>
    </source>
</evidence>
<proteinExistence type="predicted"/>
<reference evidence="1 2" key="1">
    <citation type="journal article" date="2023" name="Commun. Biol.">
        <title>Genome analysis of Parmales, the sister group of diatoms, reveals the evolutionary specialization of diatoms from phago-mixotrophs to photoautotrophs.</title>
        <authorList>
            <person name="Ban H."/>
            <person name="Sato S."/>
            <person name="Yoshikawa S."/>
            <person name="Yamada K."/>
            <person name="Nakamura Y."/>
            <person name="Ichinomiya M."/>
            <person name="Sato N."/>
            <person name="Blanc-Mathieu R."/>
            <person name="Endo H."/>
            <person name="Kuwata A."/>
            <person name="Ogata H."/>
        </authorList>
    </citation>
    <scope>NUCLEOTIDE SEQUENCE [LARGE SCALE GENOMIC DNA]</scope>
</reference>
<name>A0ABQ6MNT1_9STRA</name>
<dbReference type="EMBL" id="BRYB01004363">
    <property type="protein sequence ID" value="GMI29821.1"/>
    <property type="molecule type" value="Genomic_DNA"/>
</dbReference>
<feature type="non-terminal residue" evidence="1">
    <location>
        <position position="181"/>
    </location>
</feature>
<gene>
    <name evidence="1" type="ORF">TeGR_g9360</name>
</gene>
<sequence>MKRFAVHKDDEIVGKFASDAVDSSSTRTGTTMTLTSTSTLASKKKRDGSELVVGSASAIVDASPDRCAGWAVAEAARLRTKDSDGSHRIRCDVREEDTQSQIVDTSYELPGGRLLTLTTKAVWSIVSKDKVVVAFEHAGGAGCSARCIALLTYDFDSDPENQRTLPLFYGYLPDEGNKRTV</sequence>
<comment type="caution">
    <text evidence="1">The sequence shown here is derived from an EMBL/GenBank/DDBJ whole genome shotgun (WGS) entry which is preliminary data.</text>
</comment>
<evidence type="ECO:0000313" key="2">
    <source>
        <dbReference type="Proteomes" id="UP001165060"/>
    </source>
</evidence>
<dbReference type="Proteomes" id="UP001165060">
    <property type="component" value="Unassembled WGS sequence"/>
</dbReference>